<dbReference type="STRING" id="1003195.SCATT_06010"/>
<dbReference type="Proteomes" id="UP000007842">
    <property type="component" value="Chromosome"/>
</dbReference>
<dbReference type="KEGG" id="sct:SCAT_0595"/>
<reference evidence="2" key="1">
    <citation type="submission" date="2011-12" db="EMBL/GenBank/DDBJ databases">
        <title>Complete genome sequence of Streptomyces cattleya strain DSM 46488.</title>
        <authorList>
            <person name="Ou H.-Y."/>
            <person name="Li P."/>
            <person name="Zhao C."/>
            <person name="O'Hagan D."/>
            <person name="Deng Z."/>
        </authorList>
    </citation>
    <scope>NUCLEOTIDE SEQUENCE [LARGE SCALE GENOMIC DNA]</scope>
    <source>
        <strain evidence="2">ATCC 35852 / DSM 46488 / JCM 4925 / NBRC 14057 / NRRL 8057</strain>
    </source>
</reference>
<organism evidence="1 2">
    <name type="scientific">Streptantibioticus cattleyicolor (strain ATCC 35852 / DSM 46488 / JCM 4925 / NBRC 14057 / NRRL 8057)</name>
    <name type="common">Streptomyces cattleya</name>
    <dbReference type="NCBI Taxonomy" id="1003195"/>
    <lineage>
        <taxon>Bacteria</taxon>
        <taxon>Bacillati</taxon>
        <taxon>Actinomycetota</taxon>
        <taxon>Actinomycetes</taxon>
        <taxon>Kitasatosporales</taxon>
        <taxon>Streptomycetaceae</taxon>
        <taxon>Streptantibioticus</taxon>
    </lineage>
</organism>
<sequence>MPKAPWFPRVTRLAVNWTCADTHTRDYFKGPDAPFSRMVTWTTDLAGRELITVMTPNEARAIAYHLARQADAADQANTTQGDGNCYPDEAKWARYRGVVIPLTTVAASMLLDDINAAALAECTASAPAARLSTAVRSQLSSLHALTRR</sequence>
<dbReference type="EMBL" id="CP003219">
    <property type="protein sequence ID" value="AEW92972.1"/>
    <property type="molecule type" value="Genomic_DNA"/>
</dbReference>
<evidence type="ECO:0000313" key="2">
    <source>
        <dbReference type="Proteomes" id="UP000007842"/>
    </source>
</evidence>
<dbReference type="HOGENOM" id="CLU_1757747_0_0_11"/>
<protein>
    <submittedName>
        <fullName evidence="1">Uncharacterized protein</fullName>
    </submittedName>
</protein>
<gene>
    <name evidence="1" type="ordered locus">SCATT_06010</name>
</gene>
<evidence type="ECO:0000313" key="1">
    <source>
        <dbReference type="EMBL" id="AEW92972.1"/>
    </source>
</evidence>
<proteinExistence type="predicted"/>
<dbReference type="RefSeq" id="WP_014141371.1">
    <property type="nucleotide sequence ID" value="NC_016111.1"/>
</dbReference>
<dbReference type="AlphaFoldDB" id="F8JT37"/>
<name>F8JT37_STREN</name>
<dbReference type="KEGG" id="scy:SCATT_06010"/>
<keyword evidence="2" id="KW-1185">Reference proteome</keyword>
<accession>F8JT37</accession>
<dbReference type="PATRIC" id="fig|1003195.11.peg.2211"/>
<accession>G8WRF5</accession>